<gene>
    <name evidence="2" type="ORF">LCGC14_2995000</name>
</gene>
<accession>A0A0F8X390</accession>
<sequence>MNRPPPLTYGEEYFILAIGHSNYDPILWWRPKACGYTIDLNKAGRYPREEVLASMGRYHNGETTLAIPSELAERESIRSVQFEHPFVRMINDARDQIRIKCGSPESDEDDYDEDNYDDRP</sequence>
<proteinExistence type="predicted"/>
<evidence type="ECO:0000313" key="2">
    <source>
        <dbReference type="EMBL" id="KKK63368.1"/>
    </source>
</evidence>
<reference evidence="2" key="1">
    <citation type="journal article" date="2015" name="Nature">
        <title>Complex archaea that bridge the gap between prokaryotes and eukaryotes.</title>
        <authorList>
            <person name="Spang A."/>
            <person name="Saw J.H."/>
            <person name="Jorgensen S.L."/>
            <person name="Zaremba-Niedzwiedzka K."/>
            <person name="Martijn J."/>
            <person name="Lind A.E."/>
            <person name="van Eijk R."/>
            <person name="Schleper C."/>
            <person name="Guy L."/>
            <person name="Ettema T.J."/>
        </authorList>
    </citation>
    <scope>NUCLEOTIDE SEQUENCE</scope>
</reference>
<protein>
    <submittedName>
        <fullName evidence="2">Uncharacterized protein</fullName>
    </submittedName>
</protein>
<organism evidence="2">
    <name type="scientific">marine sediment metagenome</name>
    <dbReference type="NCBI Taxonomy" id="412755"/>
    <lineage>
        <taxon>unclassified sequences</taxon>
        <taxon>metagenomes</taxon>
        <taxon>ecological metagenomes</taxon>
    </lineage>
</organism>
<feature type="compositionally biased region" description="Acidic residues" evidence="1">
    <location>
        <begin position="105"/>
        <end position="120"/>
    </location>
</feature>
<dbReference type="EMBL" id="LAZR01061548">
    <property type="protein sequence ID" value="KKK63368.1"/>
    <property type="molecule type" value="Genomic_DNA"/>
</dbReference>
<dbReference type="AlphaFoldDB" id="A0A0F8X390"/>
<evidence type="ECO:0000256" key="1">
    <source>
        <dbReference type="SAM" id="MobiDB-lite"/>
    </source>
</evidence>
<comment type="caution">
    <text evidence="2">The sequence shown here is derived from an EMBL/GenBank/DDBJ whole genome shotgun (WGS) entry which is preliminary data.</text>
</comment>
<name>A0A0F8X390_9ZZZZ</name>
<feature type="region of interest" description="Disordered" evidence="1">
    <location>
        <begin position="101"/>
        <end position="120"/>
    </location>
</feature>